<dbReference type="Proteomes" id="UP000546917">
    <property type="component" value="Unassembled WGS sequence"/>
</dbReference>
<dbReference type="KEGG" id="fai:FAD_0519"/>
<organism evidence="1 3">
    <name type="scientific">Ferroplasma acidiphilum</name>
    <dbReference type="NCBI Taxonomy" id="74969"/>
    <lineage>
        <taxon>Archaea</taxon>
        <taxon>Methanobacteriati</taxon>
        <taxon>Thermoplasmatota</taxon>
        <taxon>Thermoplasmata</taxon>
        <taxon>Thermoplasmatales</taxon>
        <taxon>Ferroplasmaceae</taxon>
        <taxon>Ferroplasma</taxon>
    </lineage>
</organism>
<dbReference type="GeneID" id="58788986"/>
<evidence type="ECO:0000313" key="4">
    <source>
        <dbReference type="Proteomes" id="UP000546917"/>
    </source>
</evidence>
<reference evidence="2 4" key="2">
    <citation type="submission" date="2020-05" db="EMBL/GenBank/DDBJ databases">
        <authorList>
            <person name="Zhang R."/>
        </authorList>
    </citation>
    <scope>NUCLEOTIDE SEQUENCE [LARGE SCALE GENOMIC DNA]</scope>
    <source>
        <strain evidence="2 4">DSM 28986</strain>
    </source>
</reference>
<evidence type="ECO:0000313" key="2">
    <source>
        <dbReference type="EMBL" id="NOL59329.1"/>
    </source>
</evidence>
<evidence type="ECO:0000313" key="3">
    <source>
        <dbReference type="Proteomes" id="UP000192050"/>
    </source>
</evidence>
<reference evidence="1 3" key="1">
    <citation type="submission" date="2011-10" db="EMBL/GenBank/DDBJ databases">
        <title>Metabolic and evolutionary patterns in the extreme acidophile Ferroplasma acidiphilum.</title>
        <authorList>
            <person name="Golyshina O.V."/>
            <person name="Kozyavkin S.A."/>
            <person name="Tatusov R.L."/>
            <person name="Slesarev A.I."/>
            <person name="Golyshin P.N."/>
        </authorList>
    </citation>
    <scope>NUCLEOTIDE SEQUENCE [LARGE SCALE GENOMIC DNA]</scope>
    <source>
        <strain evidence="1">Berkeley</strain>
        <strain evidence="3">Y</strain>
    </source>
</reference>
<accession>A0A1V0N2R2</accession>
<dbReference type="RefSeq" id="WP_009887577.1">
    <property type="nucleotide sequence ID" value="NZ_CP015363.1"/>
</dbReference>
<dbReference type="EMBL" id="JABGBP010000014">
    <property type="protein sequence ID" value="NOL59329.1"/>
    <property type="molecule type" value="Genomic_DNA"/>
</dbReference>
<proteinExistence type="predicted"/>
<dbReference type="STRING" id="74969.FAD_0519"/>
<gene>
    <name evidence="1" type="ORF">FAD_0519</name>
    <name evidence="2" type="ORF">HLB00_00550</name>
</gene>
<dbReference type="AlphaFoldDB" id="A0A1V0N2R2"/>
<evidence type="ECO:0000313" key="1">
    <source>
        <dbReference type="EMBL" id="ARD84433.1"/>
    </source>
</evidence>
<keyword evidence="3" id="KW-1185">Reference proteome</keyword>
<name>A0A1V0N2R2_9ARCH</name>
<protein>
    <submittedName>
        <fullName evidence="1">Uncharacterized protein</fullName>
    </submittedName>
</protein>
<dbReference type="Proteomes" id="UP000192050">
    <property type="component" value="Chromosome"/>
</dbReference>
<dbReference type="EMBL" id="CP015363">
    <property type="protein sequence ID" value="ARD84433.1"/>
    <property type="molecule type" value="Genomic_DNA"/>
</dbReference>
<sequence length="53" mass="6263">MYNKDSKTKTGYNLKGILRKISFNREIEKALTEDRYCKDTALVYFERLEGKPS</sequence>